<evidence type="ECO:0000313" key="5">
    <source>
        <dbReference type="EMBL" id="ASU03315.1"/>
    </source>
</evidence>
<dbReference type="SUPFAM" id="SSF54171">
    <property type="entry name" value="DNA-binding domain"/>
    <property type="match status" value="1"/>
</dbReference>
<dbReference type="KEGG" id="vg:54981638"/>
<dbReference type="InterPro" id="IPR016177">
    <property type="entry name" value="DNA-bd_dom_sf"/>
</dbReference>
<feature type="domain" description="AP2/ERF" evidence="4">
    <location>
        <begin position="119"/>
        <end position="173"/>
    </location>
</feature>
<protein>
    <recommendedName>
        <fullName evidence="4">AP2/ERF domain-containing protein</fullName>
    </recommendedName>
</protein>
<evidence type="ECO:0000313" key="6">
    <source>
        <dbReference type="Proteomes" id="UP000222256"/>
    </source>
</evidence>
<keyword evidence="6" id="KW-1185">Reference proteome</keyword>
<dbReference type="GO" id="GO:0003677">
    <property type="term" value="F:DNA binding"/>
    <property type="evidence" value="ECO:0007669"/>
    <property type="project" value="UniProtKB-KW"/>
</dbReference>
<dbReference type="InterPro" id="IPR001471">
    <property type="entry name" value="AP2/ERF_dom"/>
</dbReference>
<dbReference type="InterPro" id="IPR036955">
    <property type="entry name" value="AP2/ERF_dom_sf"/>
</dbReference>
<sequence>MRKLPYVDKTMIENCLEWDNTLSRFLWKFRKDKPPNWNGRFAGKLAGYIKKEGYETITIDYVPHYTHRLVWVLFYGDIPEGYIIDHIDRNRSNNSSENLRLVTNQENCFNTKGSKGTSKYKGVHLTSRGKWAAQITCNGKTHHLGVFEHEEDAKDSYNCAAKKYFKEKAYINI</sequence>
<dbReference type="InterPro" id="IPR003615">
    <property type="entry name" value="HNH_nuc"/>
</dbReference>
<organism evidence="5 6">
    <name type="scientific">Pseudoalteromonas phage J2-1</name>
    <dbReference type="NCBI Taxonomy" id="2023998"/>
    <lineage>
        <taxon>Viruses</taxon>
        <taxon>Duplodnaviria</taxon>
        <taxon>Heunggongvirae</taxon>
        <taxon>Uroviricota</taxon>
        <taxon>Caudoviricetes</taxon>
        <taxon>Qingdaovirus</taxon>
        <taxon>Qingdaovirus J21</taxon>
    </lineage>
</organism>
<proteinExistence type="predicted"/>
<dbReference type="RefSeq" id="YP_009791456.1">
    <property type="nucleotide sequence ID" value="NC_047839.1"/>
</dbReference>
<keyword evidence="3" id="KW-0804">Transcription</keyword>
<accession>A0A223LH65</accession>
<evidence type="ECO:0000259" key="4">
    <source>
        <dbReference type="PROSITE" id="PS51032"/>
    </source>
</evidence>
<dbReference type="Proteomes" id="UP000222256">
    <property type="component" value="Segment"/>
</dbReference>
<name>A0A223LH65_9CAUD</name>
<keyword evidence="1" id="KW-0805">Transcription regulation</keyword>
<evidence type="ECO:0000256" key="1">
    <source>
        <dbReference type="ARBA" id="ARBA00023015"/>
    </source>
</evidence>
<dbReference type="PROSITE" id="PS51032">
    <property type="entry name" value="AP2_ERF"/>
    <property type="match status" value="1"/>
</dbReference>
<dbReference type="EMBL" id="MF370964">
    <property type="protein sequence ID" value="ASU03315.1"/>
    <property type="molecule type" value="Genomic_DNA"/>
</dbReference>
<reference evidence="5 6" key="1">
    <citation type="submission" date="2017-06" db="EMBL/GenBank/DDBJ databases">
        <title>A Novel Lytic Pseudoalteromonas phage Isolated from Qingdao coast of China.</title>
        <authorList>
            <person name="Li H."/>
        </authorList>
    </citation>
    <scope>NUCLEOTIDE SEQUENCE [LARGE SCALE GENOMIC DNA]</scope>
</reference>
<evidence type="ECO:0000256" key="3">
    <source>
        <dbReference type="ARBA" id="ARBA00023163"/>
    </source>
</evidence>
<dbReference type="SUPFAM" id="SSF54060">
    <property type="entry name" value="His-Me finger endonucleases"/>
    <property type="match status" value="1"/>
</dbReference>
<evidence type="ECO:0000256" key="2">
    <source>
        <dbReference type="ARBA" id="ARBA00023125"/>
    </source>
</evidence>
<dbReference type="Gene3D" id="3.90.75.20">
    <property type="match status" value="1"/>
</dbReference>
<dbReference type="GO" id="GO:0003700">
    <property type="term" value="F:DNA-binding transcription factor activity"/>
    <property type="evidence" value="ECO:0007669"/>
    <property type="project" value="InterPro"/>
</dbReference>
<dbReference type="Pfam" id="PF13392">
    <property type="entry name" value="HNH_3"/>
    <property type="match status" value="1"/>
</dbReference>
<dbReference type="Gene3D" id="3.30.730.10">
    <property type="entry name" value="AP2/ERF domain"/>
    <property type="match status" value="1"/>
</dbReference>
<dbReference type="InterPro" id="IPR044925">
    <property type="entry name" value="His-Me_finger_sf"/>
</dbReference>
<keyword evidence="2" id="KW-0238">DNA-binding</keyword>
<dbReference type="GeneID" id="54981638"/>